<dbReference type="PRINTS" id="PR00114">
    <property type="entry name" value="STPHPHTASE"/>
</dbReference>
<dbReference type="Proteomes" id="UP000740883">
    <property type="component" value="Unassembled WGS sequence"/>
</dbReference>
<dbReference type="OrthoDB" id="5593063at2759"/>
<protein>
    <recommendedName>
        <fullName evidence="1">Serine/threonine-protein phosphatase</fullName>
        <ecNumber evidence="1">3.1.3.16</ecNumber>
    </recommendedName>
</protein>
<dbReference type="PANTHER" id="PTHR45673">
    <property type="entry name" value="SERINE/THREONINE-PROTEIN PHOSPHATASE 2B CATALYTIC SUBUNIT 1-RELATED"/>
    <property type="match status" value="1"/>
</dbReference>
<dbReference type="GO" id="GO:0097720">
    <property type="term" value="P:calcineurin-mediated signaling"/>
    <property type="evidence" value="ECO:0007669"/>
    <property type="project" value="InterPro"/>
</dbReference>
<evidence type="ECO:0000259" key="2">
    <source>
        <dbReference type="PROSITE" id="PS00125"/>
    </source>
</evidence>
<dbReference type="GO" id="GO:0033192">
    <property type="term" value="F:calmodulin-dependent protein phosphatase activity"/>
    <property type="evidence" value="ECO:0007669"/>
    <property type="project" value="InterPro"/>
</dbReference>
<evidence type="ECO:0000313" key="3">
    <source>
        <dbReference type="EMBL" id="KAF9762114.1"/>
    </source>
</evidence>
<gene>
    <name evidence="3" type="primary">cna-1</name>
    <name evidence="3" type="ORF">NGRA_2208</name>
</gene>
<dbReference type="EMBL" id="SBJO01000209">
    <property type="protein sequence ID" value="KAF9762114.1"/>
    <property type="molecule type" value="Genomic_DNA"/>
</dbReference>
<dbReference type="Gene3D" id="3.60.21.10">
    <property type="match status" value="1"/>
</dbReference>
<dbReference type="EC" id="3.1.3.16" evidence="1"/>
<dbReference type="InterPro" id="IPR006186">
    <property type="entry name" value="Ser/Thr-sp_prot-phosphatase"/>
</dbReference>
<keyword evidence="1" id="KW-0378">Hydrolase</keyword>
<dbReference type="InterPro" id="IPR004843">
    <property type="entry name" value="Calcineurin-like_PHP"/>
</dbReference>
<name>A0A9P6GZT0_9MICR</name>
<dbReference type="AlphaFoldDB" id="A0A9P6GZT0"/>
<evidence type="ECO:0000313" key="4">
    <source>
        <dbReference type="Proteomes" id="UP000740883"/>
    </source>
</evidence>
<organism evidence="3 4">
    <name type="scientific">Nosema granulosis</name>
    <dbReference type="NCBI Taxonomy" id="83296"/>
    <lineage>
        <taxon>Eukaryota</taxon>
        <taxon>Fungi</taxon>
        <taxon>Fungi incertae sedis</taxon>
        <taxon>Microsporidia</taxon>
        <taxon>Nosematidae</taxon>
        <taxon>Nosema</taxon>
    </lineage>
</organism>
<dbReference type="InterPro" id="IPR029052">
    <property type="entry name" value="Metallo-depent_PP-like"/>
</dbReference>
<dbReference type="InterPro" id="IPR043360">
    <property type="entry name" value="PP2B"/>
</dbReference>
<reference evidence="3 4" key="1">
    <citation type="journal article" date="2020" name="Genome Biol. Evol.">
        <title>Comparative genomics of strictly vertically transmitted, feminizing microsporidia endosymbionts of amphipod crustaceans.</title>
        <authorList>
            <person name="Cormier A."/>
            <person name="Chebbi M.A."/>
            <person name="Giraud I."/>
            <person name="Wattier R."/>
            <person name="Teixeira M."/>
            <person name="Gilbert C."/>
            <person name="Rigaud T."/>
            <person name="Cordaux R."/>
        </authorList>
    </citation>
    <scope>NUCLEOTIDE SEQUENCE [LARGE SCALE GENOMIC DNA]</scope>
    <source>
        <strain evidence="3 4">Ou3-Ou53</strain>
    </source>
</reference>
<evidence type="ECO:0000256" key="1">
    <source>
        <dbReference type="RuleBase" id="RU004273"/>
    </source>
</evidence>
<accession>A0A9P6GZT0</accession>
<dbReference type="PROSITE" id="PS00125">
    <property type="entry name" value="SER_THR_PHOSPHATASE"/>
    <property type="match status" value="1"/>
</dbReference>
<comment type="catalytic activity">
    <reaction evidence="1">
        <text>O-phospho-L-threonyl-[protein] + H2O = L-threonyl-[protein] + phosphate</text>
        <dbReference type="Rhea" id="RHEA:47004"/>
        <dbReference type="Rhea" id="RHEA-COMP:11060"/>
        <dbReference type="Rhea" id="RHEA-COMP:11605"/>
        <dbReference type="ChEBI" id="CHEBI:15377"/>
        <dbReference type="ChEBI" id="CHEBI:30013"/>
        <dbReference type="ChEBI" id="CHEBI:43474"/>
        <dbReference type="ChEBI" id="CHEBI:61977"/>
        <dbReference type="EC" id="3.1.3.16"/>
    </reaction>
</comment>
<comment type="similarity">
    <text evidence="1">Belongs to the PPP phosphatase family.</text>
</comment>
<sequence>MNLNVGDIEIEETPSKKNTYVQTIMKCNNVYSHIIDDLGIIDQERNIIDHNIVRQHFLSMGRLSSKQAMKVLYDAMEILKKEPNVLNVSKPSFVLGDIHGQFFDLVNILEKIDLRKHCVVFLGDYVDRGFHSTEVYLYLLLLKTAFPHSVILLRGNHESKLMTSKFTYKNECISKYDEKMYNLCVESFMTLPIAAIIQEKVFCVHGGISKEASTIEEINRIDRFTEIRTQGPLCDMLWSDPNPDFTGEESFMPNPKRKCAFLYNYYDVVNFLKINNLKCIVRGHEVVIDGFLCYKTYFDTPSVITLFSAPNYCDSYKNKGAILYVENDNLDIKTFQNVSKPFLLPNNMDGINWSFPFIAEKIAELYIDLLKNVDFTNTSPEDLEIETRLVENEIIKAHNLVVAITLMRAERENLNEIDSETQQTISMNTIRNPLAKDYQFDEVKIYDEVNEEVPSAKPNDDGVSMRVSDSLKPSITREMENRTVEDVIDSSVIQVDANTDNATINIKDGKKEGSYFSCCFQ</sequence>
<comment type="caution">
    <text evidence="3">The sequence shown here is derived from an EMBL/GenBank/DDBJ whole genome shotgun (WGS) entry which is preliminary data.</text>
</comment>
<dbReference type="SUPFAM" id="SSF56300">
    <property type="entry name" value="Metallo-dependent phosphatases"/>
    <property type="match status" value="1"/>
</dbReference>
<dbReference type="Pfam" id="PF00149">
    <property type="entry name" value="Metallophos"/>
    <property type="match status" value="1"/>
</dbReference>
<feature type="domain" description="Serine/threonine specific protein phosphatases" evidence="2">
    <location>
        <begin position="153"/>
        <end position="158"/>
    </location>
</feature>
<keyword evidence="4" id="KW-1185">Reference proteome</keyword>
<dbReference type="SMART" id="SM00156">
    <property type="entry name" value="PP2Ac"/>
    <property type="match status" value="1"/>
</dbReference>
<proteinExistence type="inferred from homology"/>